<protein>
    <submittedName>
        <fullName evidence="1">Uncharacterized protein</fullName>
    </submittedName>
</protein>
<comment type="caution">
    <text evidence="1">The sequence shown here is derived from an EMBL/GenBank/DDBJ whole genome shotgun (WGS) entry which is preliminary data.</text>
</comment>
<accession>A0ACC3A8V9</accession>
<organism evidence="1 2">
    <name type="scientific">Neophaeococcomyces mojaviensis</name>
    <dbReference type="NCBI Taxonomy" id="3383035"/>
    <lineage>
        <taxon>Eukaryota</taxon>
        <taxon>Fungi</taxon>
        <taxon>Dikarya</taxon>
        <taxon>Ascomycota</taxon>
        <taxon>Pezizomycotina</taxon>
        <taxon>Eurotiomycetes</taxon>
        <taxon>Chaetothyriomycetidae</taxon>
        <taxon>Chaetothyriales</taxon>
        <taxon>Chaetothyriales incertae sedis</taxon>
        <taxon>Neophaeococcomyces</taxon>
    </lineage>
</organism>
<proteinExistence type="predicted"/>
<sequence>MPANSSSLAGTSARLLLLIGLVAALATFKFIERRSQGHQAHVYQAQPDYHRRRPRSRSRRRHRGRGRYERGQANDGYFYAVNQARGPYHDEPPPMYQEDFDNDDGTLIENPNENYVGNTRDLVNGRPQIEHRWDDDDSTLVDGPRARGMTGRGQLPYG</sequence>
<evidence type="ECO:0000313" key="1">
    <source>
        <dbReference type="EMBL" id="KAJ9657009.1"/>
    </source>
</evidence>
<dbReference type="Proteomes" id="UP001172386">
    <property type="component" value="Unassembled WGS sequence"/>
</dbReference>
<name>A0ACC3A8V9_9EURO</name>
<keyword evidence="2" id="KW-1185">Reference proteome</keyword>
<evidence type="ECO:0000313" key="2">
    <source>
        <dbReference type="Proteomes" id="UP001172386"/>
    </source>
</evidence>
<gene>
    <name evidence="1" type="ORF">H2198_004609</name>
</gene>
<dbReference type="EMBL" id="JAPDRQ010000070">
    <property type="protein sequence ID" value="KAJ9657009.1"/>
    <property type="molecule type" value="Genomic_DNA"/>
</dbReference>
<reference evidence="1" key="1">
    <citation type="submission" date="2022-10" db="EMBL/GenBank/DDBJ databases">
        <title>Culturing micro-colonial fungi from biological soil crusts in the Mojave desert and describing Neophaeococcomyces mojavensis, and introducing the new genera and species Taxawa tesnikishii.</title>
        <authorList>
            <person name="Kurbessoian T."/>
            <person name="Stajich J.E."/>
        </authorList>
    </citation>
    <scope>NUCLEOTIDE SEQUENCE</scope>
    <source>
        <strain evidence="1">JES_112</strain>
    </source>
</reference>